<sequence length="643" mass="73641">MKNLLLLPLFLALSLPAGAVGSLKWGKVSKEELALTVCDYDSSAVAVMLDEAGKVTFAYGSDPIIYKHFRIKILDDKGLDYADVRLPFYVKDNLESINGIRAQTINVEPDGSITKHEVSNKEIFEVRLDDRWSEKRFTFPNVRKGSIIEYSYRTYSESVVFLEGWVFQNDIPTLHSAFEAEIPSGLDYRVLYQGTRLLKNYSETPTSKWELEDLPAIRKEVHAPHLLDYVEKIRFQLAGYYKRGSMPSSGMEYTTLMKTWEKFSADVLEADAFRLYLEKKGWARKRLEENMTLPVDPTDRARAIYAFVRDHFRWNGEYGYFADKTPDQLWEAQEGASDEINLLLCLLLRAADLEADPVLVSTRSHGRVFRGAPMLSQFNHLIANVHIDGKDQPLDAILGHHPYGCLPYQDLNEGLYLLHASKGRWLEPTQPATNVATSIQVNLQDPSQTVSEYEINYTGYEAVRMRQQLAKGGEEWLRKQWNTKGTLERLEIENLAALDKPLTIRCQLIQPSQAAGNRMYFQPDFQSQFDENPFSEAKRYYPIEFDYPFTEIFTMSVVLPPGLQVEELPKSLKAVTPDRSASIQYQSQQIETQIQIQGRSTLHQHLIGADQYHALRAFYDMTTNKLKEPLVLKRLTTPEGQGE</sequence>
<accession>A0A1G8ZRC0</accession>
<organism evidence="4 5">
    <name type="scientific">Catalinimonas alkaloidigena</name>
    <dbReference type="NCBI Taxonomy" id="1075417"/>
    <lineage>
        <taxon>Bacteria</taxon>
        <taxon>Pseudomonadati</taxon>
        <taxon>Bacteroidota</taxon>
        <taxon>Cytophagia</taxon>
        <taxon>Cytophagales</taxon>
        <taxon>Catalimonadaceae</taxon>
        <taxon>Catalinimonas</taxon>
    </lineage>
</organism>
<evidence type="ECO:0000259" key="3">
    <source>
        <dbReference type="Pfam" id="PF12969"/>
    </source>
</evidence>
<dbReference type="RefSeq" id="WP_089679333.1">
    <property type="nucleotide sequence ID" value="NZ_FNFO01000002.1"/>
</dbReference>
<dbReference type="SUPFAM" id="SSF54001">
    <property type="entry name" value="Cysteine proteinases"/>
    <property type="match status" value="1"/>
</dbReference>
<dbReference type="Pfam" id="PF12969">
    <property type="entry name" value="DUF3857"/>
    <property type="match status" value="1"/>
</dbReference>
<keyword evidence="1" id="KW-0732">Signal</keyword>
<dbReference type="OrthoDB" id="98874at2"/>
<keyword evidence="5" id="KW-1185">Reference proteome</keyword>
<dbReference type="Gene3D" id="2.60.120.1130">
    <property type="match status" value="1"/>
</dbReference>
<dbReference type="Gene3D" id="3.10.620.30">
    <property type="match status" value="1"/>
</dbReference>
<feature type="signal peptide" evidence="1">
    <location>
        <begin position="1"/>
        <end position="19"/>
    </location>
</feature>
<dbReference type="Proteomes" id="UP000198510">
    <property type="component" value="Unassembled WGS sequence"/>
</dbReference>
<gene>
    <name evidence="4" type="ORF">SAMN05421823_10265</name>
</gene>
<feature type="chain" id="PRO_5011649733" evidence="1">
    <location>
        <begin position="20"/>
        <end position="643"/>
    </location>
</feature>
<name>A0A1G8ZRC0_9BACT</name>
<proteinExistence type="predicted"/>
<evidence type="ECO:0000313" key="4">
    <source>
        <dbReference type="EMBL" id="SDK17608.1"/>
    </source>
</evidence>
<dbReference type="EMBL" id="FNFO01000002">
    <property type="protein sequence ID" value="SDK17608.1"/>
    <property type="molecule type" value="Genomic_DNA"/>
</dbReference>
<feature type="domain" description="Transglutaminase-like" evidence="2">
    <location>
        <begin position="295"/>
        <end position="385"/>
    </location>
</feature>
<evidence type="ECO:0000256" key="1">
    <source>
        <dbReference type="SAM" id="SignalP"/>
    </source>
</evidence>
<feature type="domain" description="DUF3857" evidence="3">
    <location>
        <begin position="66"/>
        <end position="217"/>
    </location>
</feature>
<dbReference type="InterPro" id="IPR024618">
    <property type="entry name" value="DUF3857"/>
</dbReference>
<dbReference type="Gene3D" id="2.60.40.3140">
    <property type="match status" value="1"/>
</dbReference>
<reference evidence="4 5" key="1">
    <citation type="submission" date="2016-10" db="EMBL/GenBank/DDBJ databases">
        <authorList>
            <person name="de Groot N.N."/>
        </authorList>
    </citation>
    <scope>NUCLEOTIDE SEQUENCE [LARGE SCALE GENOMIC DNA]</scope>
    <source>
        <strain evidence="4 5">DSM 25186</strain>
    </source>
</reference>
<evidence type="ECO:0000259" key="2">
    <source>
        <dbReference type="Pfam" id="PF01841"/>
    </source>
</evidence>
<dbReference type="InterPro" id="IPR038765">
    <property type="entry name" value="Papain-like_cys_pep_sf"/>
</dbReference>
<protein>
    <submittedName>
        <fullName evidence="4">Transglutaminase-like superfamily protein</fullName>
    </submittedName>
</protein>
<dbReference type="STRING" id="1075417.SAMN05421823_10265"/>
<dbReference type="Pfam" id="PF01841">
    <property type="entry name" value="Transglut_core"/>
    <property type="match status" value="1"/>
</dbReference>
<evidence type="ECO:0000313" key="5">
    <source>
        <dbReference type="Proteomes" id="UP000198510"/>
    </source>
</evidence>
<dbReference type="InterPro" id="IPR002931">
    <property type="entry name" value="Transglutaminase-like"/>
</dbReference>
<dbReference type="AlphaFoldDB" id="A0A1G8ZRC0"/>